<dbReference type="AlphaFoldDB" id="A0AAX4HP57"/>
<protein>
    <submittedName>
        <fullName evidence="5">RluA family pseudouridine synthase</fullName>
        <ecNumber evidence="5">5.4.99.-</ecNumber>
    </submittedName>
</protein>
<dbReference type="InterPro" id="IPR006145">
    <property type="entry name" value="PsdUridine_synth_RsuA/RluA"/>
</dbReference>
<evidence type="ECO:0000259" key="4">
    <source>
        <dbReference type="Pfam" id="PF00849"/>
    </source>
</evidence>
<dbReference type="EC" id="5.4.99.-" evidence="5"/>
<gene>
    <name evidence="5" type="ORF">SOO65_20235</name>
</gene>
<evidence type="ECO:0000256" key="3">
    <source>
        <dbReference type="PROSITE-ProRule" id="PRU00182"/>
    </source>
</evidence>
<evidence type="ECO:0000256" key="2">
    <source>
        <dbReference type="ARBA" id="ARBA00023235"/>
    </source>
</evidence>
<dbReference type="PROSITE" id="PS50889">
    <property type="entry name" value="S4"/>
    <property type="match status" value="1"/>
</dbReference>
<dbReference type="InterPro" id="IPR050188">
    <property type="entry name" value="RluA_PseudoU_synthase"/>
</dbReference>
<dbReference type="CDD" id="cd02869">
    <property type="entry name" value="PseudoU_synth_RluA_like"/>
    <property type="match status" value="1"/>
</dbReference>
<dbReference type="SUPFAM" id="SSF55120">
    <property type="entry name" value="Pseudouridine synthase"/>
    <property type="match status" value="1"/>
</dbReference>
<name>A0AAX4HP57_9BACT</name>
<keyword evidence="2 5" id="KW-0413">Isomerase</keyword>
<dbReference type="GO" id="GO:0000455">
    <property type="term" value="P:enzyme-directed rRNA pseudouridine synthesis"/>
    <property type="evidence" value="ECO:0007669"/>
    <property type="project" value="TreeGrafter"/>
</dbReference>
<dbReference type="Gene3D" id="3.30.2350.10">
    <property type="entry name" value="Pseudouridine synthase"/>
    <property type="match status" value="1"/>
</dbReference>
<dbReference type="GO" id="GO:0003723">
    <property type="term" value="F:RNA binding"/>
    <property type="evidence" value="ECO:0007669"/>
    <property type="project" value="UniProtKB-KW"/>
</dbReference>
<dbReference type="Pfam" id="PF00849">
    <property type="entry name" value="PseudoU_synth_2"/>
    <property type="match status" value="1"/>
</dbReference>
<dbReference type="InterPro" id="IPR036986">
    <property type="entry name" value="S4_RNA-bd_sf"/>
</dbReference>
<sequence>MSEIEKSFTNEKYTATYPVHTADDNLRLDQFVQKCLPGLSREYLKKKIEKGEVVISGRTPPHKSSVKVHFGERVTVTTHNDGVIDEELWHGKPVPRDEVPTIIFEDKDLVVINKPPFMLTHPAGKNLFYCATVYFESIYKHTMHSMHRLDKETSGVLLLAKNGKTSQKIRELFEADLVRKCYFFIAHKTPGARTFPFTAKQRMDRNENAIPEGMIYSFPEDSEEGKEAETHFELLLEKDDYVIALAFPVTGRQHQIRVHAACNGYPLLGDKLYNGNSQIFIRFKDSIATEEDHAKMQIPRQALHAVALRITYPTDKETKFIAPLPLDLANWLENVLKVESQSIIKQIETRLGTALSYF</sequence>
<feature type="domain" description="Pseudouridine synthase RsuA/RluA-like" evidence="4">
    <location>
        <begin position="108"/>
        <end position="261"/>
    </location>
</feature>
<dbReference type="SUPFAM" id="SSF55174">
    <property type="entry name" value="Alpha-L RNA-binding motif"/>
    <property type="match status" value="1"/>
</dbReference>
<proteinExistence type="inferred from homology"/>
<reference evidence="5 6" key="1">
    <citation type="submission" date="2023-11" db="EMBL/GenBank/DDBJ databases">
        <title>Peredibacter starrii A3.12.</title>
        <authorList>
            <person name="Mitchell R.J."/>
        </authorList>
    </citation>
    <scope>NUCLEOTIDE SEQUENCE [LARGE SCALE GENOMIC DNA]</scope>
    <source>
        <strain evidence="5 6">A3.12</strain>
    </source>
</reference>
<dbReference type="CDD" id="cd00165">
    <property type="entry name" value="S4"/>
    <property type="match status" value="1"/>
</dbReference>
<evidence type="ECO:0000313" key="6">
    <source>
        <dbReference type="Proteomes" id="UP001324634"/>
    </source>
</evidence>
<organism evidence="5 6">
    <name type="scientific">Peredibacter starrii</name>
    <dbReference type="NCBI Taxonomy" id="28202"/>
    <lineage>
        <taxon>Bacteria</taxon>
        <taxon>Pseudomonadati</taxon>
        <taxon>Bdellovibrionota</taxon>
        <taxon>Bacteriovoracia</taxon>
        <taxon>Bacteriovoracales</taxon>
        <taxon>Bacteriovoracaceae</taxon>
        <taxon>Peredibacter</taxon>
    </lineage>
</organism>
<dbReference type="Proteomes" id="UP001324634">
    <property type="component" value="Chromosome"/>
</dbReference>
<accession>A0AAX4HP57</accession>
<dbReference type="GO" id="GO:0140098">
    <property type="term" value="F:catalytic activity, acting on RNA"/>
    <property type="evidence" value="ECO:0007669"/>
    <property type="project" value="UniProtKB-ARBA"/>
</dbReference>
<dbReference type="GO" id="GO:0009982">
    <property type="term" value="F:pseudouridine synthase activity"/>
    <property type="evidence" value="ECO:0007669"/>
    <property type="project" value="InterPro"/>
</dbReference>
<dbReference type="EMBL" id="CP139487">
    <property type="protein sequence ID" value="WPU65029.1"/>
    <property type="molecule type" value="Genomic_DNA"/>
</dbReference>
<dbReference type="PANTHER" id="PTHR21600">
    <property type="entry name" value="MITOCHONDRIAL RNA PSEUDOURIDINE SYNTHASE"/>
    <property type="match status" value="1"/>
</dbReference>
<dbReference type="KEGG" id="psti:SOO65_20235"/>
<dbReference type="RefSeq" id="WP_321394950.1">
    <property type="nucleotide sequence ID" value="NZ_CP139487.1"/>
</dbReference>
<dbReference type="Gene3D" id="3.10.290.10">
    <property type="entry name" value="RNA-binding S4 domain"/>
    <property type="match status" value="1"/>
</dbReference>
<keyword evidence="3" id="KW-0694">RNA-binding</keyword>
<comment type="similarity">
    <text evidence="1">Belongs to the pseudouridine synthase RluA family.</text>
</comment>
<dbReference type="PANTHER" id="PTHR21600:SF87">
    <property type="entry name" value="RNA PSEUDOURIDYLATE SYNTHASE DOMAIN-CONTAINING PROTEIN 1"/>
    <property type="match status" value="1"/>
</dbReference>
<dbReference type="InterPro" id="IPR020103">
    <property type="entry name" value="PsdUridine_synth_cat_dom_sf"/>
</dbReference>
<keyword evidence="6" id="KW-1185">Reference proteome</keyword>
<evidence type="ECO:0000313" key="5">
    <source>
        <dbReference type="EMBL" id="WPU65029.1"/>
    </source>
</evidence>
<evidence type="ECO:0000256" key="1">
    <source>
        <dbReference type="ARBA" id="ARBA00010876"/>
    </source>
</evidence>